<evidence type="ECO:0000256" key="2">
    <source>
        <dbReference type="ARBA" id="ARBA00023015"/>
    </source>
</evidence>
<feature type="domain" description="TF-B3" evidence="7">
    <location>
        <begin position="37"/>
        <end position="130"/>
    </location>
</feature>
<evidence type="ECO:0000259" key="7">
    <source>
        <dbReference type="PROSITE" id="PS50863"/>
    </source>
</evidence>
<evidence type="ECO:0000256" key="5">
    <source>
        <dbReference type="ARBA" id="ARBA00023242"/>
    </source>
</evidence>
<dbReference type="Gene3D" id="2.40.330.10">
    <property type="entry name" value="DNA-binding pseudobarrel domain"/>
    <property type="match status" value="2"/>
</dbReference>
<dbReference type="Proteomes" id="UP000250235">
    <property type="component" value="Unassembled WGS sequence"/>
</dbReference>
<keyword evidence="3" id="KW-0238">DNA-binding</keyword>
<dbReference type="InterPro" id="IPR003340">
    <property type="entry name" value="B3_DNA-bd"/>
</dbReference>
<evidence type="ECO:0000256" key="3">
    <source>
        <dbReference type="ARBA" id="ARBA00023125"/>
    </source>
</evidence>
<dbReference type="SUPFAM" id="SSF101936">
    <property type="entry name" value="DNA-binding pseudobarrel domain"/>
    <property type="match status" value="2"/>
</dbReference>
<keyword evidence="9" id="KW-1185">Reference proteome</keyword>
<dbReference type="PROSITE" id="PS50863">
    <property type="entry name" value="B3"/>
    <property type="match status" value="2"/>
</dbReference>
<accession>A0A2Z7B014</accession>
<reference evidence="8 9" key="1">
    <citation type="journal article" date="2015" name="Proc. Natl. Acad. Sci. U.S.A.">
        <title>The resurrection genome of Boea hygrometrica: A blueprint for survival of dehydration.</title>
        <authorList>
            <person name="Xiao L."/>
            <person name="Yang G."/>
            <person name="Zhang L."/>
            <person name="Yang X."/>
            <person name="Zhao S."/>
            <person name="Ji Z."/>
            <person name="Zhou Q."/>
            <person name="Hu M."/>
            <person name="Wang Y."/>
            <person name="Chen M."/>
            <person name="Xu Y."/>
            <person name="Jin H."/>
            <person name="Xiao X."/>
            <person name="Hu G."/>
            <person name="Bao F."/>
            <person name="Hu Y."/>
            <person name="Wan P."/>
            <person name="Li L."/>
            <person name="Deng X."/>
            <person name="Kuang T."/>
            <person name="Xiang C."/>
            <person name="Zhu J.K."/>
            <person name="Oliver M.J."/>
            <person name="He Y."/>
        </authorList>
    </citation>
    <scope>NUCLEOTIDE SEQUENCE [LARGE SCALE GENOMIC DNA]</scope>
    <source>
        <strain evidence="9">cv. XS01</strain>
    </source>
</reference>
<feature type="domain" description="TF-B3" evidence="7">
    <location>
        <begin position="452"/>
        <end position="550"/>
    </location>
</feature>
<gene>
    <name evidence="8" type="ORF">F511_14740</name>
</gene>
<dbReference type="Pfam" id="PF02362">
    <property type="entry name" value="B3"/>
    <property type="match status" value="1"/>
</dbReference>
<dbReference type="EMBL" id="KV012500">
    <property type="protein sequence ID" value="KZV24857.1"/>
    <property type="molecule type" value="Genomic_DNA"/>
</dbReference>
<dbReference type="OrthoDB" id="897584at2759"/>
<evidence type="ECO:0000256" key="6">
    <source>
        <dbReference type="SAM" id="MobiDB-lite"/>
    </source>
</evidence>
<dbReference type="PANTHER" id="PTHR31920:SF132">
    <property type="entry name" value="TF-B3 DOMAIN-CONTAINING PROTEIN"/>
    <property type="match status" value="1"/>
</dbReference>
<dbReference type="GO" id="GO:0003677">
    <property type="term" value="F:DNA binding"/>
    <property type="evidence" value="ECO:0007669"/>
    <property type="project" value="UniProtKB-KW"/>
</dbReference>
<dbReference type="InterPro" id="IPR015300">
    <property type="entry name" value="DNA-bd_pseudobarrel_sf"/>
</dbReference>
<dbReference type="InterPro" id="IPR050655">
    <property type="entry name" value="Plant_B3_domain"/>
</dbReference>
<sequence>MVRQMFRRGIVPCDECTKKCLTIHHHRDRKGPSFTERRFFKIVVGENWSEVLYLPPKFARDVRDLVGQETQIEDSNGEKWAVRLSYVDGALAFREGWHKFVEDHQLEFGENLVFNYKRHGHFVVQIYGLSACEIMDFNRGRKLSKKRSRSDQETVYQDEPHEIRNKRSALTSENMEDPSCILNRDSGKYEVEDRQFLFDLSNFEMGKNSSVAEKSETSLDRNITPVESHIREQIEVVRNDTRMSMPLTDQKNNHLCGISADAFQTAPRSDCNSGKDMPHDVSKFQVGKTENNCLHRIPLESLENNPFGDSDSRKDMTDAIKFRTSGTNNYQPCGMFSCAFPAKPSGNSNASKDTFDDISKFLACDSVKDMFNDVSKFLACETGVSTPFVVRGKLAATSKKEVVKEGEEVYGFTRVSSVDAGLVSTLEMKCGQSSFSCVKPEPVMDDVLAPAVATSPFSAEVKSLTFVELPLGMPSIQGKREQGRDKVVYLRSSTAGLWPVLYLGKSFVRAFTGGWKTFCKGNSIRAGYVCRFQVETYKPCVFRVDIIRKAGESSDR</sequence>
<protein>
    <recommendedName>
        <fullName evidence="7">TF-B3 domain-containing protein</fullName>
    </recommendedName>
</protein>
<name>A0A2Z7B014_9LAMI</name>
<proteinExistence type="predicted"/>
<evidence type="ECO:0000256" key="1">
    <source>
        <dbReference type="ARBA" id="ARBA00004123"/>
    </source>
</evidence>
<dbReference type="SMART" id="SM01019">
    <property type="entry name" value="B3"/>
    <property type="match status" value="2"/>
</dbReference>
<organism evidence="8 9">
    <name type="scientific">Dorcoceras hygrometricum</name>
    <dbReference type="NCBI Taxonomy" id="472368"/>
    <lineage>
        <taxon>Eukaryota</taxon>
        <taxon>Viridiplantae</taxon>
        <taxon>Streptophyta</taxon>
        <taxon>Embryophyta</taxon>
        <taxon>Tracheophyta</taxon>
        <taxon>Spermatophyta</taxon>
        <taxon>Magnoliopsida</taxon>
        <taxon>eudicotyledons</taxon>
        <taxon>Gunneridae</taxon>
        <taxon>Pentapetalae</taxon>
        <taxon>asterids</taxon>
        <taxon>lamiids</taxon>
        <taxon>Lamiales</taxon>
        <taxon>Gesneriaceae</taxon>
        <taxon>Didymocarpoideae</taxon>
        <taxon>Trichosporeae</taxon>
        <taxon>Loxocarpinae</taxon>
        <taxon>Dorcoceras</taxon>
    </lineage>
</organism>
<keyword evidence="5" id="KW-0539">Nucleus</keyword>
<comment type="subcellular location">
    <subcellularLocation>
        <location evidence="1">Nucleus</location>
    </subcellularLocation>
</comment>
<dbReference type="PANTHER" id="PTHR31920">
    <property type="entry name" value="B3 DOMAIN-CONTAINING"/>
    <property type="match status" value="1"/>
</dbReference>
<dbReference type="GO" id="GO:0005634">
    <property type="term" value="C:nucleus"/>
    <property type="evidence" value="ECO:0007669"/>
    <property type="project" value="UniProtKB-SubCell"/>
</dbReference>
<evidence type="ECO:0000313" key="9">
    <source>
        <dbReference type="Proteomes" id="UP000250235"/>
    </source>
</evidence>
<evidence type="ECO:0000313" key="8">
    <source>
        <dbReference type="EMBL" id="KZV24857.1"/>
    </source>
</evidence>
<feature type="region of interest" description="Disordered" evidence="6">
    <location>
        <begin position="143"/>
        <end position="177"/>
    </location>
</feature>
<evidence type="ECO:0000256" key="4">
    <source>
        <dbReference type="ARBA" id="ARBA00023163"/>
    </source>
</evidence>
<dbReference type="CDD" id="cd10017">
    <property type="entry name" value="B3_DNA"/>
    <property type="match status" value="1"/>
</dbReference>
<dbReference type="AlphaFoldDB" id="A0A2Z7B014"/>
<keyword evidence="4" id="KW-0804">Transcription</keyword>
<keyword evidence="2" id="KW-0805">Transcription regulation</keyword>